<dbReference type="Proteomes" id="UP000693946">
    <property type="component" value="Linkage Group LG3"/>
</dbReference>
<dbReference type="EMBL" id="JAGKHQ010000015">
    <property type="protein sequence ID" value="KAG7497709.1"/>
    <property type="molecule type" value="Genomic_DNA"/>
</dbReference>
<dbReference type="PROSITE" id="PS50181">
    <property type="entry name" value="FBOX"/>
    <property type="match status" value="1"/>
</dbReference>
<dbReference type="PANTHER" id="PTHR46731">
    <property type="entry name" value="F-BOX ONLY PROTEIN 15"/>
    <property type="match status" value="1"/>
</dbReference>
<dbReference type="GO" id="GO:0019005">
    <property type="term" value="C:SCF ubiquitin ligase complex"/>
    <property type="evidence" value="ECO:0007669"/>
    <property type="project" value="TreeGrafter"/>
</dbReference>
<name>A0AAV6QZ66_SOLSE</name>
<proteinExistence type="predicted"/>
<dbReference type="SMART" id="SM00256">
    <property type="entry name" value="FBOX"/>
    <property type="match status" value="1"/>
</dbReference>
<reference evidence="3 4" key="1">
    <citation type="journal article" date="2021" name="Sci. Rep.">
        <title>Chromosome anchoring in Senegalese sole (Solea senegalensis) reveals sex-associated markers and genome rearrangements in flatfish.</title>
        <authorList>
            <person name="Guerrero-Cozar I."/>
            <person name="Gomez-Garrido J."/>
            <person name="Berbel C."/>
            <person name="Martinez-Blanch J.F."/>
            <person name="Alioto T."/>
            <person name="Claros M.G."/>
            <person name="Gagnaire P.A."/>
            <person name="Manchado M."/>
        </authorList>
    </citation>
    <scope>NUCLEOTIDE SEQUENCE [LARGE SCALE GENOMIC DNA]</scope>
    <source>
        <strain evidence="3">Sse05_10M</strain>
    </source>
</reference>
<dbReference type="AlphaFoldDB" id="A0AAV6QZ66"/>
<accession>A0AAV6QZ66</accession>
<dbReference type="Pfam" id="PF12937">
    <property type="entry name" value="F-box-like"/>
    <property type="match status" value="1"/>
</dbReference>
<keyword evidence="4" id="KW-1185">Reference proteome</keyword>
<comment type="caution">
    <text evidence="3">The sequence shown here is derived from an EMBL/GenBank/DDBJ whole genome shotgun (WGS) entry which is preliminary data.</text>
</comment>
<feature type="domain" description="F-box" evidence="2">
    <location>
        <begin position="124"/>
        <end position="170"/>
    </location>
</feature>
<evidence type="ECO:0000313" key="4">
    <source>
        <dbReference type="Proteomes" id="UP000693946"/>
    </source>
</evidence>
<dbReference type="InterPro" id="IPR001810">
    <property type="entry name" value="F-box_dom"/>
</dbReference>
<feature type="region of interest" description="Disordered" evidence="1">
    <location>
        <begin position="42"/>
        <end position="117"/>
    </location>
</feature>
<sequence>MTADGGEIKWRQKPITGVKMAAGRGEFYSSVAEGFLRLSAQLAPPAPGTRAPALSSRGVPGPGRRQAEPERRRAGGRGRGKKRGRQLPQAEPPAGKVETSNPKEGTRTKHGADLLKVRDSSSKDNYLERLPTEILIKILSYLNAPSLFCISHVSKLFLRLANDDVVWQKIYMSEFMSQTWKPRTADVLETKGVATEMEDQLVGHWKKMYFRTVAGQEMDKWRRELKAKSPYTGLPRQTEWVLRNLNMSWELTVHDRSGSESCLHMSRAHFSESSVIVCWNKCNFSSHRHIASIQLHGVRKEAPKSLKIGKDWRSLILRVDRDSPRRVIGKDKLMKLVHVSPGVIIGVWRGQGNVAFIMISLHFHKLVEKSLLGSPACPYSGPVERPLSCSWDPKLGLHGYTLHFVLHNTGTAIMSGHSRQLSCRTVQIQHGLLELRFINRTNVSQHRSLSGNVNLPWKSDSLEGSVENCCIMTMTLLDESQEPFWCVSSPICIRMAEKPPRSDYSGECFLMDYRDADGKVKMELVWLKEEKQFFLFGLTVYVSVFKVYKYYGRSS</sequence>
<evidence type="ECO:0000259" key="2">
    <source>
        <dbReference type="PROSITE" id="PS50181"/>
    </source>
</evidence>
<feature type="compositionally biased region" description="Basic residues" evidence="1">
    <location>
        <begin position="74"/>
        <end position="85"/>
    </location>
</feature>
<dbReference type="CDD" id="cd22093">
    <property type="entry name" value="F-box_FBXO15"/>
    <property type="match status" value="1"/>
</dbReference>
<evidence type="ECO:0000256" key="1">
    <source>
        <dbReference type="SAM" id="MobiDB-lite"/>
    </source>
</evidence>
<gene>
    <name evidence="3" type="ORF">JOB18_042350</name>
</gene>
<organism evidence="3 4">
    <name type="scientific">Solea senegalensis</name>
    <name type="common">Senegalese sole</name>
    <dbReference type="NCBI Taxonomy" id="28829"/>
    <lineage>
        <taxon>Eukaryota</taxon>
        <taxon>Metazoa</taxon>
        <taxon>Chordata</taxon>
        <taxon>Craniata</taxon>
        <taxon>Vertebrata</taxon>
        <taxon>Euteleostomi</taxon>
        <taxon>Actinopterygii</taxon>
        <taxon>Neopterygii</taxon>
        <taxon>Teleostei</taxon>
        <taxon>Neoteleostei</taxon>
        <taxon>Acanthomorphata</taxon>
        <taxon>Carangaria</taxon>
        <taxon>Pleuronectiformes</taxon>
        <taxon>Pleuronectoidei</taxon>
        <taxon>Soleidae</taxon>
        <taxon>Solea</taxon>
    </lineage>
</organism>
<feature type="compositionally biased region" description="Basic and acidic residues" evidence="1">
    <location>
        <begin position="104"/>
        <end position="117"/>
    </location>
</feature>
<protein>
    <submittedName>
        <fullName evidence="3">F-box only protein 15-like isoform X1</fullName>
    </submittedName>
</protein>
<dbReference type="PANTHER" id="PTHR46731:SF1">
    <property type="entry name" value="F-BOX ONLY PROTEIN 15"/>
    <property type="match status" value="1"/>
</dbReference>
<evidence type="ECO:0000313" key="3">
    <source>
        <dbReference type="EMBL" id="KAG7497709.1"/>
    </source>
</evidence>